<gene>
    <name evidence="1" type="ORF">DSM106972_064630</name>
</gene>
<reference evidence="1" key="2">
    <citation type="journal article" date="2019" name="Genome Biol. Evol.">
        <title>Day and night: Metabolic profiles and evolutionary relationships of six axenic non-marine cyanobacteria.</title>
        <authorList>
            <person name="Will S.E."/>
            <person name="Henke P."/>
            <person name="Boedeker C."/>
            <person name="Huang S."/>
            <person name="Brinkmann H."/>
            <person name="Rohde M."/>
            <person name="Jarek M."/>
            <person name="Friedl T."/>
            <person name="Seufert S."/>
            <person name="Schumacher M."/>
            <person name="Overmann J."/>
            <person name="Neumann-Schaal M."/>
            <person name="Petersen J."/>
        </authorList>
    </citation>
    <scope>NUCLEOTIDE SEQUENCE [LARGE SCALE GENOMIC DNA]</scope>
    <source>
        <strain evidence="1">PCC 7102</strain>
    </source>
</reference>
<protein>
    <submittedName>
        <fullName evidence="1">Uncharacterized protein</fullName>
    </submittedName>
</protein>
<keyword evidence="2" id="KW-1185">Reference proteome</keyword>
<dbReference type="AlphaFoldDB" id="A0A3S1C7Q9"/>
<dbReference type="Proteomes" id="UP000271624">
    <property type="component" value="Unassembled WGS sequence"/>
</dbReference>
<comment type="caution">
    <text evidence="1">The sequence shown here is derived from an EMBL/GenBank/DDBJ whole genome shotgun (WGS) entry which is preliminary data.</text>
</comment>
<name>A0A3S1C7Q9_9CYAN</name>
<sequence>MPVSIVLRIHFSPETLQLLDPLIKDIKKEFTHDPRFSIFFKAIERLGSPNDASIKIFSETEKEEALKLLQSKLFGENGSSQNYSFPDNPICYASRPNSLIIRANGNVGKCTVALYDERNHIASLQPDGTLKLVPGRLAPWLRGIENLDLASLACPLVNLPSS</sequence>
<evidence type="ECO:0000313" key="2">
    <source>
        <dbReference type="Proteomes" id="UP000271624"/>
    </source>
</evidence>
<accession>A0A3S1C7Q9</accession>
<evidence type="ECO:0000313" key="1">
    <source>
        <dbReference type="EMBL" id="RUT01840.1"/>
    </source>
</evidence>
<reference evidence="1" key="1">
    <citation type="submission" date="2018-12" db="EMBL/GenBank/DDBJ databases">
        <authorList>
            <person name="Will S."/>
            <person name="Neumann-Schaal M."/>
            <person name="Henke P."/>
        </authorList>
    </citation>
    <scope>NUCLEOTIDE SEQUENCE</scope>
    <source>
        <strain evidence="1">PCC 7102</strain>
    </source>
</reference>
<organism evidence="1 2">
    <name type="scientific">Dulcicalothrix desertica PCC 7102</name>
    <dbReference type="NCBI Taxonomy" id="232991"/>
    <lineage>
        <taxon>Bacteria</taxon>
        <taxon>Bacillati</taxon>
        <taxon>Cyanobacteriota</taxon>
        <taxon>Cyanophyceae</taxon>
        <taxon>Nostocales</taxon>
        <taxon>Calotrichaceae</taxon>
        <taxon>Dulcicalothrix</taxon>
    </lineage>
</organism>
<dbReference type="EMBL" id="RSCL01000018">
    <property type="protein sequence ID" value="RUT01840.1"/>
    <property type="molecule type" value="Genomic_DNA"/>
</dbReference>
<proteinExistence type="predicted"/>